<dbReference type="PROSITE" id="PS51722">
    <property type="entry name" value="G_TR_2"/>
    <property type="match status" value="1"/>
</dbReference>
<evidence type="ECO:0000256" key="6">
    <source>
        <dbReference type="ARBA" id="ARBA00022741"/>
    </source>
</evidence>
<dbReference type="InterPro" id="IPR015760">
    <property type="entry name" value="TIF_IF2"/>
</dbReference>
<keyword evidence="7 10" id="KW-0648">Protein biosynthesis</keyword>
<evidence type="ECO:0000256" key="9">
    <source>
        <dbReference type="ARBA" id="ARBA00025162"/>
    </source>
</evidence>
<dbReference type="CDD" id="cd01887">
    <property type="entry name" value="IF2_eIF5B"/>
    <property type="match status" value="1"/>
</dbReference>
<feature type="compositionally biased region" description="Basic and acidic residues" evidence="12">
    <location>
        <begin position="157"/>
        <end position="167"/>
    </location>
</feature>
<dbReference type="Gene3D" id="3.40.50.300">
    <property type="entry name" value="P-loop containing nucleotide triphosphate hydrolases"/>
    <property type="match status" value="1"/>
</dbReference>
<dbReference type="RefSeq" id="WP_094314328.1">
    <property type="nucleotide sequence ID" value="NZ_NNBW01000036.1"/>
</dbReference>
<dbReference type="FunFam" id="1.10.10.2480:FF:000003">
    <property type="entry name" value="Translation initiation factor IF-2"/>
    <property type="match status" value="1"/>
</dbReference>
<dbReference type="SUPFAM" id="SSF52540">
    <property type="entry name" value="P-loop containing nucleoside triphosphate hydrolases"/>
    <property type="match status" value="1"/>
</dbReference>
<sequence length="930" mass="102898">MSKKRLYEIAKELGKESKEVVARAKELGLDVKSHSSSVEEAVAAKIAASFKPAAAPKVEAKPTAPKASAEKKAEKSEPAKPAVAKEEAKPAEPVAPKTEKVAAKPQSRNFKAEREARAKEQAERRKQNKGNNRDQQQNGNRQKNDGRNGGKQGQSNRDNRRFNDQAKKQQGQQKRRNERRQQEDKRSNQAAPRIDFKARATALKAEQNAEYARSSEERFKQYQAAKEALAQANKRKEPEEIFEEAAKLAEQAQQVQAVVEVVPEKKEPAVDTRRKKQARPDKNRDDYDHEEDGPRKQQKNRSSQNQVRNQKNSNWNNNKKNKKGNNKNNRNQTPKPVTERKFHELPIEFEYTDGMTVAEIAKRIKREPAEIVKKLFMMGVMATQNQSLDGETIELLMVDYGIEAKQKVEVDNADIERFFVEDGYLNEDELVERPPVVTIMGHVDHGKTTLLDTLRNSCVATGEAGGITQHIGAYQIVENGKKITFLDTPGHAAFTSMRARGASVTDITILVVAADDGVMPQTIEAINHSKAANVPIIVAINKIDKPGANPERVIGELAEHGVMSTAWGGDSEFVEISAKFNQNIEELLETVLLVAEIQELKADPTVRAIGTVIEARLDKGKGAVATLLVQQGTLNVQDPIVVGNTFGRVRAMTNDLGRRVKVAGPSTPVSITGLNEAPMAGDHFAVYEDEKSARAAGEERAKRALMKQRQATQRVSLENLFDTLKAGELKSVNVIIKADVQGSVEALSASLQKIDVEGVKVTIVHSAVGAINESDVTLAEASNAFIVGFNVRPTPQARQQAEADDVEIRLHSIIYKVIEEMEEAMKGMLDPEFEEKVIGEAVIRETFKVSKVGTIGGFMVINGKVARDSKVRVIRDGVVIYDGELASLKHYKDDVKEVTNGREGGLMIDGYNDIKMDDVIEAYVMEEIKR</sequence>
<dbReference type="FunFam" id="3.40.50.10050:FF:000001">
    <property type="entry name" value="Translation initiation factor IF-2"/>
    <property type="match status" value="1"/>
</dbReference>
<dbReference type="Pfam" id="PF00009">
    <property type="entry name" value="GTP_EFTU"/>
    <property type="match status" value="1"/>
</dbReference>
<dbReference type="NCBIfam" id="TIGR00487">
    <property type="entry name" value="IF-2"/>
    <property type="match status" value="1"/>
</dbReference>
<feature type="compositionally biased region" description="Basic and acidic residues" evidence="12">
    <location>
        <begin position="110"/>
        <end position="125"/>
    </location>
</feature>
<dbReference type="InterPro" id="IPR053905">
    <property type="entry name" value="EF-G-like_DII"/>
</dbReference>
<dbReference type="NCBIfam" id="TIGR00231">
    <property type="entry name" value="small_GTP"/>
    <property type="match status" value="1"/>
</dbReference>
<name>A0AA44MTR6_STREE</name>
<dbReference type="Gene3D" id="1.10.10.2480">
    <property type="match status" value="1"/>
</dbReference>
<dbReference type="AlphaFoldDB" id="A0AA44MTR6"/>
<dbReference type="FunFam" id="2.40.30.10:FF:000008">
    <property type="entry name" value="Translation initiation factor IF-2"/>
    <property type="match status" value="1"/>
</dbReference>
<dbReference type="Gene3D" id="2.40.30.10">
    <property type="entry name" value="Translation factors"/>
    <property type="match status" value="2"/>
</dbReference>
<gene>
    <name evidence="10" type="primary">infB</name>
    <name evidence="14" type="ORF">A5N45_03605</name>
</gene>
<keyword evidence="8 10" id="KW-0342">GTP-binding</keyword>
<evidence type="ECO:0000313" key="15">
    <source>
        <dbReference type="Proteomes" id="UP000214939"/>
    </source>
</evidence>
<dbReference type="InterPro" id="IPR009000">
    <property type="entry name" value="Transl_B-barrel_sf"/>
</dbReference>
<dbReference type="GO" id="GO:0005829">
    <property type="term" value="C:cytosol"/>
    <property type="evidence" value="ECO:0007669"/>
    <property type="project" value="TreeGrafter"/>
</dbReference>
<dbReference type="InterPro" id="IPR006847">
    <property type="entry name" value="IF2_N"/>
</dbReference>
<dbReference type="GO" id="GO:0005525">
    <property type="term" value="F:GTP binding"/>
    <property type="evidence" value="ECO:0007669"/>
    <property type="project" value="UniProtKB-KW"/>
</dbReference>
<dbReference type="InterPro" id="IPR000178">
    <property type="entry name" value="TF_IF2_bacterial-like"/>
</dbReference>
<dbReference type="FunFam" id="2.40.30.10:FF:000007">
    <property type="entry name" value="Translation initiation factor IF-2"/>
    <property type="match status" value="1"/>
</dbReference>
<comment type="similarity">
    <text evidence="2 10 11">Belongs to the TRAFAC class translation factor GTPase superfamily. Classic translation factor GTPase family. IF-2 subfamily.</text>
</comment>
<dbReference type="PANTHER" id="PTHR43381">
    <property type="entry name" value="TRANSLATION INITIATION FACTOR IF-2-RELATED"/>
    <property type="match status" value="1"/>
</dbReference>
<feature type="compositionally biased region" description="Basic and acidic residues" evidence="12">
    <location>
        <begin position="68"/>
        <end position="90"/>
    </location>
</feature>
<dbReference type="InterPro" id="IPR000795">
    <property type="entry name" value="T_Tr_GTP-bd_dom"/>
</dbReference>
<protein>
    <recommendedName>
        <fullName evidence="3 10">Translation initiation factor IF-2</fullName>
    </recommendedName>
</protein>
<evidence type="ECO:0000259" key="13">
    <source>
        <dbReference type="PROSITE" id="PS51722"/>
    </source>
</evidence>
<evidence type="ECO:0000256" key="8">
    <source>
        <dbReference type="ARBA" id="ARBA00023134"/>
    </source>
</evidence>
<proteinExistence type="inferred from homology"/>
<dbReference type="Gene3D" id="3.40.50.10050">
    <property type="entry name" value="Translation initiation factor IF- 2, domain 3"/>
    <property type="match status" value="1"/>
</dbReference>
<feature type="compositionally biased region" description="Low complexity" evidence="12">
    <location>
        <begin position="129"/>
        <end position="141"/>
    </location>
</feature>
<evidence type="ECO:0000256" key="1">
    <source>
        <dbReference type="ARBA" id="ARBA00004496"/>
    </source>
</evidence>
<dbReference type="InterPro" id="IPR005225">
    <property type="entry name" value="Small_GTP-bd"/>
</dbReference>
<accession>A0AA44MTR6</accession>
<dbReference type="SUPFAM" id="SSF52156">
    <property type="entry name" value="Initiation factor IF2/eIF5b, domain 3"/>
    <property type="match status" value="1"/>
</dbReference>
<dbReference type="InterPro" id="IPR044145">
    <property type="entry name" value="IF2_II"/>
</dbReference>
<reference evidence="14 15" key="1">
    <citation type="submission" date="2017-07" db="EMBL/GenBank/DDBJ databases">
        <title>Invasive disease caused simultaneously by more than one serotype of Streptococcus pneumoniae, South Africa.</title>
        <authorList>
            <person name="Ndlangisa K."/>
            <person name="Du Plessis M."/>
            <person name="Von Gottberg A."/>
        </authorList>
    </citation>
    <scope>NUCLEOTIDE SEQUENCE [LARGE SCALE GENOMIC DNA]</scope>
    <source>
        <strain evidence="14 15">8227-15B</strain>
    </source>
</reference>
<dbReference type="InterPro" id="IPR036925">
    <property type="entry name" value="TIF_IF2_dom3_sf"/>
</dbReference>
<dbReference type="GO" id="GO:0003743">
    <property type="term" value="F:translation initiation factor activity"/>
    <property type="evidence" value="ECO:0007669"/>
    <property type="project" value="UniProtKB-UniRule"/>
</dbReference>
<dbReference type="CDD" id="cd03692">
    <property type="entry name" value="mtIF2_IVc"/>
    <property type="match status" value="1"/>
</dbReference>
<feature type="binding site" evidence="10">
    <location>
        <begin position="487"/>
        <end position="491"/>
    </location>
    <ligand>
        <name>GTP</name>
        <dbReference type="ChEBI" id="CHEBI:37565"/>
    </ligand>
</feature>
<evidence type="ECO:0000256" key="4">
    <source>
        <dbReference type="ARBA" id="ARBA00022490"/>
    </source>
</evidence>
<feature type="compositionally biased region" description="Low complexity" evidence="12">
    <location>
        <begin position="49"/>
        <end position="67"/>
    </location>
</feature>
<dbReference type="HAMAP" id="MF_00100_B">
    <property type="entry name" value="IF_2_B"/>
    <property type="match status" value="1"/>
</dbReference>
<dbReference type="CDD" id="cd03702">
    <property type="entry name" value="IF2_mtIF2_II"/>
    <property type="match status" value="1"/>
</dbReference>
<evidence type="ECO:0000256" key="10">
    <source>
        <dbReference type="HAMAP-Rule" id="MF_00100"/>
    </source>
</evidence>
<dbReference type="Pfam" id="PF22042">
    <property type="entry name" value="EF-G_D2"/>
    <property type="match status" value="1"/>
</dbReference>
<evidence type="ECO:0000256" key="3">
    <source>
        <dbReference type="ARBA" id="ARBA00020675"/>
    </source>
</evidence>
<evidence type="ECO:0000256" key="7">
    <source>
        <dbReference type="ARBA" id="ARBA00022917"/>
    </source>
</evidence>
<feature type="domain" description="Tr-type G" evidence="13">
    <location>
        <begin position="432"/>
        <end position="599"/>
    </location>
</feature>
<feature type="region of interest" description="Disordered" evidence="12">
    <location>
        <begin position="49"/>
        <end position="217"/>
    </location>
</feature>
<dbReference type="Pfam" id="PF04760">
    <property type="entry name" value="IF2_N"/>
    <property type="match status" value="2"/>
</dbReference>
<keyword evidence="5 10" id="KW-0396">Initiation factor</keyword>
<comment type="subcellular location">
    <subcellularLocation>
        <location evidence="1 10">Cytoplasm</location>
    </subcellularLocation>
</comment>
<dbReference type="PANTHER" id="PTHR43381:SF5">
    <property type="entry name" value="TR-TYPE G DOMAIN-CONTAINING PROTEIN"/>
    <property type="match status" value="1"/>
</dbReference>
<evidence type="ECO:0000256" key="11">
    <source>
        <dbReference type="RuleBase" id="RU000644"/>
    </source>
</evidence>
<dbReference type="InterPro" id="IPR027417">
    <property type="entry name" value="P-loop_NTPase"/>
</dbReference>
<feature type="compositionally biased region" description="Low complexity" evidence="12">
    <location>
        <begin position="309"/>
        <end position="318"/>
    </location>
</feature>
<evidence type="ECO:0000256" key="5">
    <source>
        <dbReference type="ARBA" id="ARBA00022540"/>
    </source>
</evidence>
<organism evidence="14 15">
    <name type="scientific">Streptococcus pneumoniae</name>
    <dbReference type="NCBI Taxonomy" id="1313"/>
    <lineage>
        <taxon>Bacteria</taxon>
        <taxon>Bacillati</taxon>
        <taxon>Bacillota</taxon>
        <taxon>Bacilli</taxon>
        <taxon>Lactobacillales</taxon>
        <taxon>Streptococcaceae</taxon>
        <taxon>Streptococcus</taxon>
    </lineage>
</organism>
<evidence type="ECO:0000256" key="2">
    <source>
        <dbReference type="ARBA" id="ARBA00007733"/>
    </source>
</evidence>
<evidence type="ECO:0000256" key="12">
    <source>
        <dbReference type="SAM" id="MobiDB-lite"/>
    </source>
</evidence>
<dbReference type="EMBL" id="NNBW01000036">
    <property type="protein sequence ID" value="OYL30302.1"/>
    <property type="molecule type" value="Genomic_DNA"/>
</dbReference>
<dbReference type="GO" id="GO:0003924">
    <property type="term" value="F:GTPase activity"/>
    <property type="evidence" value="ECO:0007669"/>
    <property type="project" value="UniProtKB-UniRule"/>
</dbReference>
<dbReference type="Proteomes" id="UP000214939">
    <property type="component" value="Unassembled WGS sequence"/>
</dbReference>
<dbReference type="PROSITE" id="PS01176">
    <property type="entry name" value="IF2"/>
    <property type="match status" value="1"/>
</dbReference>
<feature type="compositionally biased region" description="Basic and acidic residues" evidence="12">
    <location>
        <begin position="262"/>
        <end position="295"/>
    </location>
</feature>
<dbReference type="SUPFAM" id="SSF50447">
    <property type="entry name" value="Translation proteins"/>
    <property type="match status" value="2"/>
</dbReference>
<dbReference type="FunFam" id="3.40.50.300:FF:000019">
    <property type="entry name" value="Translation initiation factor IF-2"/>
    <property type="match status" value="1"/>
</dbReference>
<feature type="region of interest" description="G-domain" evidence="10">
    <location>
        <begin position="435"/>
        <end position="583"/>
    </location>
</feature>
<feature type="binding site" evidence="10">
    <location>
        <begin position="541"/>
        <end position="544"/>
    </location>
    <ligand>
        <name>GTP</name>
        <dbReference type="ChEBI" id="CHEBI:37565"/>
    </ligand>
</feature>
<keyword evidence="4 10" id="KW-0963">Cytoplasm</keyword>
<dbReference type="InterPro" id="IPR023115">
    <property type="entry name" value="TIF_IF2_dom3"/>
</dbReference>
<comment type="function">
    <text evidence="9 10 11">One of the essential components for the initiation of protein synthesis. Protects formylmethionyl-tRNA from spontaneous hydrolysis and promotes its binding to the 30S ribosomal subunits. Also involved in the hydrolysis of GTP during the formation of the 70S ribosomal complex.</text>
</comment>
<evidence type="ECO:0000313" key="14">
    <source>
        <dbReference type="EMBL" id="OYL30302.1"/>
    </source>
</evidence>
<dbReference type="Pfam" id="PF11987">
    <property type="entry name" value="IF-2"/>
    <property type="match status" value="1"/>
</dbReference>
<feature type="region of interest" description="Disordered" evidence="12">
    <location>
        <begin position="260"/>
        <end position="341"/>
    </location>
</feature>
<comment type="caution">
    <text evidence="14">The sequence shown here is derived from an EMBL/GenBank/DDBJ whole genome shotgun (WGS) entry which is preliminary data.</text>
</comment>
<feature type="binding site" evidence="10">
    <location>
        <begin position="441"/>
        <end position="448"/>
    </location>
    <ligand>
        <name>GTP</name>
        <dbReference type="ChEBI" id="CHEBI:37565"/>
    </ligand>
</feature>
<keyword evidence="6 10" id="KW-0547">Nucleotide-binding</keyword>